<dbReference type="GO" id="GO:0005524">
    <property type="term" value="F:ATP binding"/>
    <property type="evidence" value="ECO:0007669"/>
    <property type="project" value="UniProtKB-KW"/>
</dbReference>
<dbReference type="InterPro" id="IPR027417">
    <property type="entry name" value="P-loop_NTPase"/>
</dbReference>
<sequence>MQTHNNREILKKVKKYKKLDDILTYLDPEVANVISKIPDRYKNQVEEIRMRIGKPLMIFLNGEDYFINSNGQLRKTNIDTMIISSKNVYKTFRILSNYSVYAFEEEIKNGFITIKGGHRVGVSGKAVYGKNGLETIKKISSLNIRVAREIKGVSKKVIPYIIKQNNRIYNTLIVSPPQCGKTTLLRDIVRNISNGISKDNFYGVKVGIVDERSEIANMYNGEPQNDVGVRTDVLDGCRKYDGILMLIRAMSPNVIATDEIGDENDIKAIHEALKAGVNIIATIHGENVDDIKTKPIMKKIINEKVFERIIVLDNSKGVGTIKDIIDGSKYNSLLNKGI</sequence>
<dbReference type="Pfam" id="PF19568">
    <property type="entry name" value="Spore_III_AA"/>
    <property type="match status" value="1"/>
</dbReference>
<proteinExistence type="predicted"/>
<keyword evidence="2" id="KW-0067">ATP-binding</keyword>
<dbReference type="Gene3D" id="3.40.50.300">
    <property type="entry name" value="P-loop containing nucleotide triphosphate hydrolases"/>
    <property type="match status" value="1"/>
</dbReference>
<accession>R1CM24</accession>
<gene>
    <name evidence="4" type="ORF">L21TH_2207</name>
</gene>
<dbReference type="AlphaFoldDB" id="R1CM24"/>
<organism evidence="4 5">
    <name type="scientific">Caldisalinibacter kiritimatiensis</name>
    <dbReference type="NCBI Taxonomy" id="1304284"/>
    <lineage>
        <taxon>Bacteria</taxon>
        <taxon>Bacillati</taxon>
        <taxon>Bacillota</taxon>
        <taxon>Tissierellia</taxon>
        <taxon>Tissierellales</taxon>
        <taxon>Thermohalobacteraceae</taxon>
        <taxon>Caldisalinibacter</taxon>
    </lineage>
</organism>
<dbReference type="PATRIC" id="fig|1304284.3.peg.2162"/>
<dbReference type="InterPro" id="IPR014217">
    <property type="entry name" value="Spore_III_AA"/>
</dbReference>
<dbReference type="eggNOG" id="COG3854">
    <property type="taxonomic scope" value="Bacteria"/>
</dbReference>
<dbReference type="Proteomes" id="UP000013378">
    <property type="component" value="Unassembled WGS sequence"/>
</dbReference>
<name>R1CM24_9FIRM</name>
<keyword evidence="5" id="KW-1185">Reference proteome</keyword>
<evidence type="ECO:0000313" key="5">
    <source>
        <dbReference type="Proteomes" id="UP000013378"/>
    </source>
</evidence>
<reference evidence="4 5" key="1">
    <citation type="journal article" date="2015" name="Geomicrobiol. J.">
        <title>Caldisalinibacter kiritimatiensis gen. nov., sp. nov., a moderately thermohalophilic thiosulfate-reducing bacterium from a hypersaline microbial mat.</title>
        <authorList>
            <person name="Ben Hania W."/>
            <person name="Joseph M."/>
            <person name="Fiebig A."/>
            <person name="Bunk B."/>
            <person name="Klenk H.-P."/>
            <person name="Fardeau M.-L."/>
            <person name="Spring S."/>
        </authorList>
    </citation>
    <scope>NUCLEOTIDE SEQUENCE [LARGE SCALE GENOMIC DNA]</scope>
    <source>
        <strain evidence="4 5">L21-TH-D2</strain>
    </source>
</reference>
<dbReference type="SMART" id="SM00382">
    <property type="entry name" value="AAA"/>
    <property type="match status" value="1"/>
</dbReference>
<dbReference type="SUPFAM" id="SSF52540">
    <property type="entry name" value="P-loop containing nucleoside triphosphate hydrolases"/>
    <property type="match status" value="1"/>
</dbReference>
<protein>
    <submittedName>
        <fullName evidence="4">Stage III sporulation protein AA</fullName>
    </submittedName>
</protein>
<dbReference type="InterPro" id="IPR003593">
    <property type="entry name" value="AAA+_ATPase"/>
</dbReference>
<evidence type="ECO:0000259" key="3">
    <source>
        <dbReference type="SMART" id="SM00382"/>
    </source>
</evidence>
<dbReference type="PANTHER" id="PTHR20953:SF3">
    <property type="entry name" value="P-LOOP CONTAINING NUCLEOSIDE TRIPHOSPHATE HYDROLASES SUPERFAMILY PROTEIN"/>
    <property type="match status" value="1"/>
</dbReference>
<dbReference type="STRING" id="1304284.L21TH_2207"/>
<feature type="domain" description="AAA+ ATPase" evidence="3">
    <location>
        <begin position="167"/>
        <end position="316"/>
    </location>
</feature>
<evidence type="ECO:0000256" key="1">
    <source>
        <dbReference type="ARBA" id="ARBA00022741"/>
    </source>
</evidence>
<dbReference type="EMBL" id="ARZA01000244">
    <property type="protein sequence ID" value="EOC99760.1"/>
    <property type="molecule type" value="Genomic_DNA"/>
</dbReference>
<keyword evidence="1" id="KW-0547">Nucleotide-binding</keyword>
<dbReference type="PANTHER" id="PTHR20953">
    <property type="entry name" value="KINASE-RELATED"/>
    <property type="match status" value="1"/>
</dbReference>
<comment type="caution">
    <text evidence="4">The sequence shown here is derived from an EMBL/GenBank/DDBJ whole genome shotgun (WGS) entry which is preliminary data.</text>
</comment>
<dbReference type="InterPro" id="IPR045735">
    <property type="entry name" value="Spore_III_AA_AAA+_ATPase"/>
</dbReference>
<evidence type="ECO:0000313" key="4">
    <source>
        <dbReference type="EMBL" id="EOC99760.1"/>
    </source>
</evidence>
<dbReference type="OrthoDB" id="9768243at2"/>
<dbReference type="RefSeq" id="WP_006316042.1">
    <property type="nucleotide sequence ID" value="NZ_ARZA01000244.1"/>
</dbReference>
<dbReference type="NCBIfam" id="TIGR02858">
    <property type="entry name" value="spore_III_AA"/>
    <property type="match status" value="1"/>
</dbReference>
<evidence type="ECO:0000256" key="2">
    <source>
        <dbReference type="ARBA" id="ARBA00022840"/>
    </source>
</evidence>